<dbReference type="Pfam" id="PF01261">
    <property type="entry name" value="AP_endonuc_2"/>
    <property type="match status" value="1"/>
</dbReference>
<accession>A0ABV9F1X1</accession>
<evidence type="ECO:0000313" key="3">
    <source>
        <dbReference type="Proteomes" id="UP001595957"/>
    </source>
</evidence>
<feature type="domain" description="Xylose isomerase-like TIM barrel" evidence="1">
    <location>
        <begin position="22"/>
        <end position="251"/>
    </location>
</feature>
<dbReference type="PANTHER" id="PTHR12110">
    <property type="entry name" value="HYDROXYPYRUVATE ISOMERASE"/>
    <property type="match status" value="1"/>
</dbReference>
<keyword evidence="3" id="KW-1185">Reference proteome</keyword>
<protein>
    <submittedName>
        <fullName evidence="2">Sugar phosphate isomerase/epimerase family protein</fullName>
    </submittedName>
</protein>
<proteinExistence type="predicted"/>
<dbReference type="Proteomes" id="UP001595957">
    <property type="component" value="Unassembled WGS sequence"/>
</dbReference>
<keyword evidence="2" id="KW-0413">Isomerase</keyword>
<organism evidence="2 3">
    <name type="scientific">Sphingobium tyrosinilyticum</name>
    <dbReference type="NCBI Taxonomy" id="2715436"/>
    <lineage>
        <taxon>Bacteria</taxon>
        <taxon>Pseudomonadati</taxon>
        <taxon>Pseudomonadota</taxon>
        <taxon>Alphaproteobacteria</taxon>
        <taxon>Sphingomonadales</taxon>
        <taxon>Sphingomonadaceae</taxon>
        <taxon>Sphingobium</taxon>
    </lineage>
</organism>
<dbReference type="PANTHER" id="PTHR12110:SF52">
    <property type="entry name" value="XYLOSE ISOMERASE"/>
    <property type="match status" value="1"/>
</dbReference>
<reference evidence="3" key="1">
    <citation type="journal article" date="2019" name="Int. J. Syst. Evol. Microbiol.">
        <title>The Global Catalogue of Microorganisms (GCM) 10K type strain sequencing project: providing services to taxonomists for standard genome sequencing and annotation.</title>
        <authorList>
            <consortium name="The Broad Institute Genomics Platform"/>
            <consortium name="The Broad Institute Genome Sequencing Center for Infectious Disease"/>
            <person name="Wu L."/>
            <person name="Ma J."/>
        </authorList>
    </citation>
    <scope>NUCLEOTIDE SEQUENCE [LARGE SCALE GENOMIC DNA]</scope>
    <source>
        <strain evidence="3">NBRC 103632</strain>
    </source>
</reference>
<dbReference type="GO" id="GO:0016853">
    <property type="term" value="F:isomerase activity"/>
    <property type="evidence" value="ECO:0007669"/>
    <property type="project" value="UniProtKB-KW"/>
</dbReference>
<dbReference type="InterPro" id="IPR036237">
    <property type="entry name" value="Xyl_isomerase-like_sf"/>
</dbReference>
<dbReference type="EMBL" id="JBHSFZ010000058">
    <property type="protein sequence ID" value="MFC4595803.1"/>
    <property type="molecule type" value="Genomic_DNA"/>
</dbReference>
<sequence>MTPSVSINTLCLESASLYDHAALVARLGAEGIGVTVDQVLETSVKTSRAILRDTGLTPATMTHRAFGFATPELTAAGRERLLRTIDVAGEVGALSITMTSGGRGELRWAEALQRFADAVAPCAQVARQAGVALALEPTSHLYADASIAYRLSDLVAIARLADINLGIDIFACWFDSDIEEALVAAAPLCRLVQVSDYVAGDRGLPCRAVPGDGMIPLHRMIPAILRAGYRGWFDLEIIGPRLAAEGVEEGLSRAVSRLRSWMPDSPLHRE</sequence>
<gene>
    <name evidence="2" type="ORF">ACFO3E_16705</name>
</gene>
<dbReference type="InterPro" id="IPR013022">
    <property type="entry name" value="Xyl_isomerase-like_TIM-brl"/>
</dbReference>
<evidence type="ECO:0000313" key="2">
    <source>
        <dbReference type="EMBL" id="MFC4595803.1"/>
    </source>
</evidence>
<comment type="caution">
    <text evidence="2">The sequence shown here is derived from an EMBL/GenBank/DDBJ whole genome shotgun (WGS) entry which is preliminary data.</text>
</comment>
<dbReference type="InterPro" id="IPR050312">
    <property type="entry name" value="IolE/XylAMocC-like"/>
</dbReference>
<evidence type="ECO:0000259" key="1">
    <source>
        <dbReference type="Pfam" id="PF01261"/>
    </source>
</evidence>
<name>A0ABV9F1X1_9SPHN</name>
<dbReference type="Gene3D" id="3.20.20.150">
    <property type="entry name" value="Divalent-metal-dependent TIM barrel enzymes"/>
    <property type="match status" value="1"/>
</dbReference>
<dbReference type="RefSeq" id="WP_380806449.1">
    <property type="nucleotide sequence ID" value="NZ_JBHSFZ010000058.1"/>
</dbReference>
<dbReference type="SUPFAM" id="SSF51658">
    <property type="entry name" value="Xylose isomerase-like"/>
    <property type="match status" value="1"/>
</dbReference>